<name>A0A2S9ID44_9GAMM</name>
<dbReference type="PANTHER" id="PTHR43233:SF1">
    <property type="entry name" value="FAMILY N-ACETYLTRANSFERASE, PUTATIVE (AFU_ORTHOLOGUE AFUA_6G03350)-RELATED"/>
    <property type="match status" value="1"/>
</dbReference>
<dbReference type="InterPro" id="IPR000182">
    <property type="entry name" value="GNAT_dom"/>
</dbReference>
<dbReference type="SUPFAM" id="SSF55729">
    <property type="entry name" value="Acyl-CoA N-acyltransferases (Nat)"/>
    <property type="match status" value="1"/>
</dbReference>
<evidence type="ECO:0000313" key="3">
    <source>
        <dbReference type="Proteomes" id="UP000239181"/>
    </source>
</evidence>
<gene>
    <name evidence="2" type="ORF">CQW29_09100</name>
</gene>
<dbReference type="Gene3D" id="3.40.630.30">
    <property type="match status" value="1"/>
</dbReference>
<dbReference type="OrthoDB" id="9775804at2"/>
<dbReference type="AlphaFoldDB" id="A0A2S9ID44"/>
<evidence type="ECO:0000259" key="1">
    <source>
        <dbReference type="PROSITE" id="PS51186"/>
    </source>
</evidence>
<sequence>MENDADIVYRVNYPITSQQFIDLLSETSLGARRPLADDERIAKMLKHANLTVTAWQGEALVGVARSVTDFTFCCYLSDLAVSEKVQKGGIGKALIAETCRQLDTACRLILIAAPLAEGYYPKIGMEHHHSAWTIKAGEFPA</sequence>
<dbReference type="PANTHER" id="PTHR43233">
    <property type="entry name" value="FAMILY N-ACETYLTRANSFERASE, PUTATIVE (AFU_ORTHOLOGUE AFUA_6G03350)-RELATED"/>
    <property type="match status" value="1"/>
</dbReference>
<dbReference type="EMBL" id="PDET01000005">
    <property type="protein sequence ID" value="PRD15706.1"/>
    <property type="molecule type" value="Genomic_DNA"/>
</dbReference>
<dbReference type="CDD" id="cd04301">
    <property type="entry name" value="NAT_SF"/>
    <property type="match status" value="1"/>
</dbReference>
<comment type="caution">
    <text evidence="2">The sequence shown here is derived from an EMBL/GenBank/DDBJ whole genome shotgun (WGS) entry which is preliminary data.</text>
</comment>
<dbReference type="GO" id="GO:0016747">
    <property type="term" value="F:acyltransferase activity, transferring groups other than amino-acyl groups"/>
    <property type="evidence" value="ECO:0007669"/>
    <property type="project" value="InterPro"/>
</dbReference>
<keyword evidence="2" id="KW-0808">Transferase</keyword>
<dbReference type="Pfam" id="PF13673">
    <property type="entry name" value="Acetyltransf_10"/>
    <property type="match status" value="1"/>
</dbReference>
<reference evidence="2 3" key="1">
    <citation type="submission" date="2017-10" db="EMBL/GenBank/DDBJ databases">
        <title>Draft genome of two endophytic bacteria isolated from 'guarana' Paullinia cupana (Mart.) Ducke.</title>
        <authorList>
            <person name="Siqueira K.A."/>
            <person name="Liotti R.G."/>
            <person name="Mendes T.A."/>
            <person name="Soares M.A."/>
        </authorList>
    </citation>
    <scope>NUCLEOTIDE SEQUENCE [LARGE SCALE GENOMIC DNA]</scope>
    <source>
        <strain evidence="2 3">342</strain>
    </source>
</reference>
<dbReference type="InterPro" id="IPR016181">
    <property type="entry name" value="Acyl_CoA_acyltransferase"/>
</dbReference>
<dbReference type="RefSeq" id="WP_105592419.1">
    <property type="nucleotide sequence ID" value="NZ_PDET01000005.1"/>
</dbReference>
<organism evidence="2 3">
    <name type="scientific">Pantoea coffeiphila</name>
    <dbReference type="NCBI Taxonomy" id="1465635"/>
    <lineage>
        <taxon>Bacteria</taxon>
        <taxon>Pseudomonadati</taxon>
        <taxon>Pseudomonadota</taxon>
        <taxon>Gammaproteobacteria</taxon>
        <taxon>Enterobacterales</taxon>
        <taxon>Erwiniaceae</taxon>
        <taxon>Pantoea</taxon>
    </lineage>
</organism>
<accession>A0A2S9ID44</accession>
<protein>
    <submittedName>
        <fullName evidence="2">GNAT family N-acetyltransferase</fullName>
    </submittedName>
</protein>
<dbReference type="Proteomes" id="UP000239181">
    <property type="component" value="Unassembled WGS sequence"/>
</dbReference>
<dbReference type="PROSITE" id="PS51186">
    <property type="entry name" value="GNAT"/>
    <property type="match status" value="1"/>
</dbReference>
<dbReference type="InterPro" id="IPR053144">
    <property type="entry name" value="Acetyltransferase_Butenolide"/>
</dbReference>
<proteinExistence type="predicted"/>
<feature type="domain" description="N-acetyltransferase" evidence="1">
    <location>
        <begin position="7"/>
        <end position="141"/>
    </location>
</feature>
<evidence type="ECO:0000313" key="2">
    <source>
        <dbReference type="EMBL" id="PRD15706.1"/>
    </source>
</evidence>
<keyword evidence="3" id="KW-1185">Reference proteome</keyword>